<dbReference type="Proteomes" id="UP001224775">
    <property type="component" value="Unassembled WGS sequence"/>
</dbReference>
<dbReference type="InterPro" id="IPR016181">
    <property type="entry name" value="Acyl_CoA_acyltransferase"/>
</dbReference>
<organism evidence="1 2">
    <name type="scientific">Skeletonema marinoi</name>
    <dbReference type="NCBI Taxonomy" id="267567"/>
    <lineage>
        <taxon>Eukaryota</taxon>
        <taxon>Sar</taxon>
        <taxon>Stramenopiles</taxon>
        <taxon>Ochrophyta</taxon>
        <taxon>Bacillariophyta</taxon>
        <taxon>Coscinodiscophyceae</taxon>
        <taxon>Thalassiosirophycidae</taxon>
        <taxon>Thalassiosirales</taxon>
        <taxon>Skeletonemataceae</taxon>
        <taxon>Skeletonema</taxon>
        <taxon>Skeletonema marinoi-dohrnii complex</taxon>
    </lineage>
</organism>
<dbReference type="InterPro" id="IPR017380">
    <property type="entry name" value="Hist_AcTrfase_B-typ_cat-su"/>
</dbReference>
<dbReference type="EC" id="2.3.1.48" evidence="1"/>
<dbReference type="GO" id="GO:0000781">
    <property type="term" value="C:chromosome, telomeric region"/>
    <property type="evidence" value="ECO:0007669"/>
    <property type="project" value="GOC"/>
</dbReference>
<reference evidence="1" key="1">
    <citation type="submission" date="2023-06" db="EMBL/GenBank/DDBJ databases">
        <title>Survivors Of The Sea: Transcriptome response of Skeletonema marinoi to long-term dormancy.</title>
        <authorList>
            <person name="Pinder M.I.M."/>
            <person name="Kourtchenko O."/>
            <person name="Robertson E.K."/>
            <person name="Larsson T."/>
            <person name="Maumus F."/>
            <person name="Osuna-Cruz C.M."/>
            <person name="Vancaester E."/>
            <person name="Stenow R."/>
            <person name="Vandepoele K."/>
            <person name="Ploug H."/>
            <person name="Bruchert V."/>
            <person name="Godhe A."/>
            <person name="Topel M."/>
        </authorList>
    </citation>
    <scope>NUCLEOTIDE SEQUENCE</scope>
    <source>
        <strain evidence="1">R05AC</strain>
    </source>
</reference>
<protein>
    <submittedName>
        <fullName evidence="1">Histone acetyltransferase type B catalytic subunit</fullName>
        <ecNumber evidence="1">2.3.1.48</ecNumber>
    </submittedName>
</protein>
<sequence length="476" mass="53106">MSNDNDASWKDKEPVAGLSAASSCIRLSICLDDDGKPPPSRQFSPVYTHQCFPDEFISGWRPMSSAEQLSQQVYQRWRYGSVGEASASIEEKHSSYRKIDGEENQIDANVLLSPACDTCKIEVTTTSSSSPVSNINTDEPATKKAKIVTFEEADDGSTQQLSIDDVVKKIQSSLPPIASVTINGSSTATEGTKSDGKFKYLSLPVGVVVKSYRRKIKNGNDTVEEGDFDGGFWTVLYLFRKHEDKSSDDGISTFRYSLAGYITLFHFHTPFRKPKSGIIVRVCQALILPTYQRAGHGSDLLLSVHEYAARYLNDYASTSTGMDIVEVNVEDPAPGFVALRDSVDYKRFVLLLESMRDTIDKLPDLKYLQKYPVTSKEYFQPAPDGGLSLASLLKITKRQTEVMYEIYKLAAVAKWKHGSKDNAQIQQVETNYRLMIKKSLKSHRTEELGACEGGKEEQKALLAKWFDQTHITTENC</sequence>
<dbReference type="GO" id="GO:0004402">
    <property type="term" value="F:histone acetyltransferase activity"/>
    <property type="evidence" value="ECO:0007669"/>
    <property type="project" value="InterPro"/>
</dbReference>
<proteinExistence type="predicted"/>
<dbReference type="Gene3D" id="3.40.630.30">
    <property type="match status" value="1"/>
</dbReference>
<dbReference type="GO" id="GO:0031509">
    <property type="term" value="P:subtelomeric heterochromatin formation"/>
    <property type="evidence" value="ECO:0007669"/>
    <property type="project" value="InterPro"/>
</dbReference>
<dbReference type="SUPFAM" id="SSF55729">
    <property type="entry name" value="Acyl-CoA N-acyltransferases (Nat)"/>
    <property type="match status" value="1"/>
</dbReference>
<accession>A0AAD8YGI1</accession>
<name>A0AAD8YGI1_9STRA</name>
<dbReference type="PANTHER" id="PTHR12046">
    <property type="entry name" value="HISTONE ACETYLTRANSFERASE TYPE B CATALYTIC SUBUNIT"/>
    <property type="match status" value="1"/>
</dbReference>
<keyword evidence="1" id="KW-0012">Acyltransferase</keyword>
<keyword evidence="2" id="KW-1185">Reference proteome</keyword>
<dbReference type="GO" id="GO:0005634">
    <property type="term" value="C:nucleus"/>
    <property type="evidence" value="ECO:0007669"/>
    <property type="project" value="InterPro"/>
</dbReference>
<dbReference type="AlphaFoldDB" id="A0AAD8YGI1"/>
<keyword evidence="1" id="KW-0808">Transferase</keyword>
<evidence type="ECO:0000313" key="1">
    <source>
        <dbReference type="EMBL" id="KAK1745030.1"/>
    </source>
</evidence>
<gene>
    <name evidence="1" type="ORF">QTG54_004321</name>
</gene>
<evidence type="ECO:0000313" key="2">
    <source>
        <dbReference type="Proteomes" id="UP001224775"/>
    </source>
</evidence>
<dbReference type="EMBL" id="JATAAI010000006">
    <property type="protein sequence ID" value="KAK1745030.1"/>
    <property type="molecule type" value="Genomic_DNA"/>
</dbReference>
<comment type="caution">
    <text evidence="1">The sequence shown here is derived from an EMBL/GenBank/DDBJ whole genome shotgun (WGS) entry which is preliminary data.</text>
</comment>